<dbReference type="AlphaFoldDB" id="A0ABD2KTP8"/>
<dbReference type="SUPFAM" id="SSF49599">
    <property type="entry name" value="TRAF domain-like"/>
    <property type="match status" value="1"/>
</dbReference>
<organism evidence="2 3">
    <name type="scientific">Heterodera trifolii</name>
    <dbReference type="NCBI Taxonomy" id="157864"/>
    <lineage>
        <taxon>Eukaryota</taxon>
        <taxon>Metazoa</taxon>
        <taxon>Ecdysozoa</taxon>
        <taxon>Nematoda</taxon>
        <taxon>Chromadorea</taxon>
        <taxon>Rhabditida</taxon>
        <taxon>Tylenchina</taxon>
        <taxon>Tylenchomorpha</taxon>
        <taxon>Tylenchoidea</taxon>
        <taxon>Heteroderidae</taxon>
        <taxon>Heteroderinae</taxon>
        <taxon>Heterodera</taxon>
    </lineage>
</organism>
<name>A0ABD2KTP8_9BILA</name>
<evidence type="ECO:0000313" key="3">
    <source>
        <dbReference type="Proteomes" id="UP001620626"/>
    </source>
</evidence>
<dbReference type="PANTHER" id="PTHR46162:SF2">
    <property type="entry name" value="ANKYRIN REPEAT-CONTAINING PROTEIN-RELATED"/>
    <property type="match status" value="1"/>
</dbReference>
<dbReference type="InterPro" id="IPR002083">
    <property type="entry name" value="MATH/TRAF_dom"/>
</dbReference>
<evidence type="ECO:0000259" key="1">
    <source>
        <dbReference type="PROSITE" id="PS50144"/>
    </source>
</evidence>
<feature type="domain" description="MATH" evidence="1">
    <location>
        <begin position="89"/>
        <end position="232"/>
    </location>
</feature>
<keyword evidence="3" id="KW-1185">Reference proteome</keyword>
<dbReference type="PANTHER" id="PTHR46162">
    <property type="entry name" value="TRAF-LIKE FAMILY PROTEIN"/>
    <property type="match status" value="1"/>
</dbReference>
<dbReference type="Proteomes" id="UP001620626">
    <property type="component" value="Unassembled WGS sequence"/>
</dbReference>
<comment type="caution">
    <text evidence="2">The sequence shown here is derived from an EMBL/GenBank/DDBJ whole genome shotgun (WGS) entry which is preliminary data.</text>
</comment>
<reference evidence="2 3" key="1">
    <citation type="submission" date="2024-10" db="EMBL/GenBank/DDBJ databases">
        <authorList>
            <person name="Kim D."/>
        </authorList>
    </citation>
    <scope>NUCLEOTIDE SEQUENCE [LARGE SCALE GENOMIC DNA]</scope>
    <source>
        <strain evidence="2">BH-2024</strain>
    </source>
</reference>
<dbReference type="EMBL" id="JBICBT010000655">
    <property type="protein sequence ID" value="KAL3106321.1"/>
    <property type="molecule type" value="Genomic_DNA"/>
</dbReference>
<accession>A0ABD2KTP8</accession>
<sequence>MLQKKTRVGVANVRRHFELFHKKIGTLCDHVFYNKSNNCGFGNFISFEQLMDPFNGFYNREEDKVRLAIDVNMKDEKMDKLILDQSKSKVTIEMEIEKVSEFAREVIGSEHKSETLHIKGFPWEIVAQINPKIVPQLNPEECIYNEKWLGIYLLCVGTKNDKHWSCKCSLTCQILSQKSGVADYKKNGSSKGQLFFSDSNGKGFSNFISFAELMDPSNGFYNQKEDKVKLAIDFTVKDENPMIGDYLKYADSLFCWSSGFLQFGN</sequence>
<dbReference type="Pfam" id="PF22486">
    <property type="entry name" value="MATH_2"/>
    <property type="match status" value="1"/>
</dbReference>
<dbReference type="Gene3D" id="2.60.210.10">
    <property type="entry name" value="Apoptosis, Tumor Necrosis Factor Receptor Associated Protein 2, Chain A"/>
    <property type="match status" value="2"/>
</dbReference>
<proteinExistence type="predicted"/>
<gene>
    <name evidence="2" type="ORF">niasHT_013889</name>
</gene>
<protein>
    <recommendedName>
        <fullName evidence="1">MATH domain-containing protein</fullName>
    </recommendedName>
</protein>
<dbReference type="PROSITE" id="PS50144">
    <property type="entry name" value="MATH"/>
    <property type="match status" value="1"/>
</dbReference>
<evidence type="ECO:0000313" key="2">
    <source>
        <dbReference type="EMBL" id="KAL3106321.1"/>
    </source>
</evidence>
<dbReference type="InterPro" id="IPR008974">
    <property type="entry name" value="TRAF-like"/>
</dbReference>